<comment type="caution">
    <text evidence="1">The sequence shown here is derived from an EMBL/GenBank/DDBJ whole genome shotgun (WGS) entry which is preliminary data.</text>
</comment>
<dbReference type="Proteomes" id="UP000525923">
    <property type="component" value="Unassembled WGS sequence"/>
</dbReference>
<dbReference type="EMBL" id="JACHHE010000003">
    <property type="protein sequence ID" value="MBB5179981.1"/>
    <property type="molecule type" value="Genomic_DNA"/>
</dbReference>
<evidence type="ECO:0000313" key="1">
    <source>
        <dbReference type="EMBL" id="MBB5179981.1"/>
    </source>
</evidence>
<proteinExistence type="predicted"/>
<dbReference type="RefSeq" id="WP_135504351.1">
    <property type="nucleotide sequence ID" value="NZ_JACHHE010000003.1"/>
</dbReference>
<reference evidence="1 2" key="1">
    <citation type="submission" date="2020-08" db="EMBL/GenBank/DDBJ databases">
        <title>Genomic Encyclopedia of Type Strains, Phase IV (KMG-IV): sequencing the most valuable type-strain genomes for metagenomic binning, comparative biology and taxonomic classification.</title>
        <authorList>
            <person name="Goeker M."/>
        </authorList>
    </citation>
    <scope>NUCLEOTIDE SEQUENCE [LARGE SCALE GENOMIC DNA]</scope>
    <source>
        <strain evidence="1 2">DSM 15895</strain>
    </source>
</reference>
<keyword evidence="2" id="KW-1185">Reference proteome</keyword>
<dbReference type="OrthoDB" id="2972770at2"/>
<name>A0A7W8FTE5_9BACL</name>
<evidence type="ECO:0000313" key="2">
    <source>
        <dbReference type="Proteomes" id="UP000525923"/>
    </source>
</evidence>
<sequence>MMSKNQSYQDDVEQSCLDFVKNNMSDEDFFGLSHKQYIELRKWINEAKPNFDINKFPDFVFNDGFIELFAVTSSSEDRKGAKQIRESNVFKKKSETNFLSELDSNKEGEILFSHSYGRKFEEHTHYNIINSIKKNWLKHIESYDKNISTFSQGIFLIEYTDINIQTAVSKKNEPAEIFDTYRISADR</sequence>
<organism evidence="1 2">
    <name type="scientific">Planococcus koreensis</name>
    <dbReference type="NCBI Taxonomy" id="112331"/>
    <lineage>
        <taxon>Bacteria</taxon>
        <taxon>Bacillati</taxon>
        <taxon>Bacillota</taxon>
        <taxon>Bacilli</taxon>
        <taxon>Bacillales</taxon>
        <taxon>Caryophanaceae</taxon>
        <taxon>Planococcus</taxon>
    </lineage>
</organism>
<gene>
    <name evidence="1" type="ORF">HNQ44_001405</name>
</gene>
<dbReference type="AlphaFoldDB" id="A0A7W8FTE5"/>
<accession>A0A7W8FTE5</accession>
<protein>
    <submittedName>
        <fullName evidence="1">Uncharacterized protein</fullName>
    </submittedName>
</protein>